<dbReference type="InterPro" id="IPR021401">
    <property type="entry name" value="DUF3040"/>
</dbReference>
<dbReference type="Proteomes" id="UP000654471">
    <property type="component" value="Unassembled WGS sequence"/>
</dbReference>
<feature type="transmembrane region" description="Helical" evidence="1">
    <location>
        <begin position="91"/>
        <end position="108"/>
    </location>
</feature>
<reference evidence="4" key="1">
    <citation type="journal article" date="2019" name="Int. J. Syst. Evol. Microbiol.">
        <title>The Global Catalogue of Microorganisms (GCM) 10K type strain sequencing project: providing services to taxonomists for standard genome sequencing and annotation.</title>
        <authorList>
            <consortium name="The Broad Institute Genomics Platform"/>
            <consortium name="The Broad Institute Genome Sequencing Center for Infectious Disease"/>
            <person name="Wu L."/>
            <person name="Ma J."/>
        </authorList>
    </citation>
    <scope>NUCLEOTIDE SEQUENCE [LARGE SCALE GENOMIC DNA]</scope>
    <source>
        <strain evidence="4">JCM 3399</strain>
    </source>
</reference>
<feature type="transmembrane region" description="Helical" evidence="1">
    <location>
        <begin position="120"/>
        <end position="141"/>
    </location>
</feature>
<comment type="caution">
    <text evidence="3">The sequence shown here is derived from an EMBL/GenBank/DDBJ whole genome shotgun (WGS) entry which is preliminary data.</text>
</comment>
<organism evidence="3 4">
    <name type="scientific">Streptomyces albospinus</name>
    <dbReference type="NCBI Taxonomy" id="285515"/>
    <lineage>
        <taxon>Bacteria</taxon>
        <taxon>Bacillati</taxon>
        <taxon>Actinomycetota</taxon>
        <taxon>Actinomycetes</taxon>
        <taxon>Kitasatosporales</taxon>
        <taxon>Streptomycetaceae</taxon>
        <taxon>Streptomyces</taxon>
    </lineage>
</organism>
<accession>A0ABQ2VBK2</accession>
<dbReference type="EMBL" id="BMRP01000015">
    <property type="protein sequence ID" value="GGU73159.1"/>
    <property type="molecule type" value="Genomic_DNA"/>
</dbReference>
<keyword evidence="1" id="KW-0472">Membrane</keyword>
<sequence length="285" mass="30390">MSDLSRHTTDITSHPDVAEMRERYARPVSGRQAAALDGIVLLTGMYAAISPWVVHFHATRPELTVNNLVIGLVLTAIGLGLTRAPERMYQLTWTCAVIGGWLVISPWVVTAGHRASAGPIGNNVLIGAVTSALGLAATRLAMGAGRRQKPDAWSPAGRRRALREEATMTLPMRDRRVLAEIEQGFLAEDPDLALLLGTFGDALRRRRRPALALRRRAVAVLACTAVAVSVVLLTVGCLAQSTAALCAAGAMAIACGAPWVMARRRTGRGGWRVGSASRRQDVPPA</sequence>
<evidence type="ECO:0000256" key="1">
    <source>
        <dbReference type="SAM" id="Phobius"/>
    </source>
</evidence>
<feature type="transmembrane region" description="Helical" evidence="1">
    <location>
        <begin position="242"/>
        <end position="262"/>
    </location>
</feature>
<dbReference type="RefSeq" id="WP_189302483.1">
    <property type="nucleotide sequence ID" value="NZ_BMRP01000015.1"/>
</dbReference>
<dbReference type="Pfam" id="PF03779">
    <property type="entry name" value="SPW"/>
    <property type="match status" value="1"/>
</dbReference>
<keyword evidence="1" id="KW-0812">Transmembrane</keyword>
<feature type="transmembrane region" description="Helical" evidence="1">
    <location>
        <begin position="65"/>
        <end position="84"/>
    </location>
</feature>
<evidence type="ECO:0000259" key="2">
    <source>
        <dbReference type="Pfam" id="PF03779"/>
    </source>
</evidence>
<protein>
    <recommendedName>
        <fullName evidence="2">SPW repeat-containing integral membrane domain-containing protein</fullName>
    </recommendedName>
</protein>
<keyword evidence="1" id="KW-1133">Transmembrane helix</keyword>
<evidence type="ECO:0000313" key="3">
    <source>
        <dbReference type="EMBL" id="GGU73159.1"/>
    </source>
</evidence>
<dbReference type="Pfam" id="PF11239">
    <property type="entry name" value="DUF3040"/>
    <property type="match status" value="1"/>
</dbReference>
<feature type="domain" description="SPW repeat-containing integral membrane" evidence="2">
    <location>
        <begin position="37"/>
        <end position="135"/>
    </location>
</feature>
<dbReference type="InterPro" id="IPR005530">
    <property type="entry name" value="SPW"/>
</dbReference>
<name>A0ABQ2VBK2_9ACTN</name>
<evidence type="ECO:0000313" key="4">
    <source>
        <dbReference type="Proteomes" id="UP000654471"/>
    </source>
</evidence>
<keyword evidence="4" id="KW-1185">Reference proteome</keyword>
<feature type="transmembrane region" description="Helical" evidence="1">
    <location>
        <begin position="33"/>
        <end position="53"/>
    </location>
</feature>
<proteinExistence type="predicted"/>
<feature type="transmembrane region" description="Helical" evidence="1">
    <location>
        <begin position="217"/>
        <end position="236"/>
    </location>
</feature>
<gene>
    <name evidence="3" type="ORF">GCM10010211_43770</name>
</gene>